<reference evidence="1 2" key="1">
    <citation type="submission" date="2019-09" db="EMBL/GenBank/DDBJ databases">
        <authorList>
            <person name="Dittami M. S."/>
        </authorList>
    </citation>
    <scope>NUCLEOTIDE SEQUENCE [LARGE SCALE GENOMIC DNA]</scope>
    <source>
        <strain evidence="1">SPHINGO391</strain>
    </source>
</reference>
<organism evidence="1 2">
    <name type="scientific">Sphingomonas aurantiaca</name>
    <dbReference type="NCBI Taxonomy" id="185949"/>
    <lineage>
        <taxon>Bacteria</taxon>
        <taxon>Pseudomonadati</taxon>
        <taxon>Pseudomonadota</taxon>
        <taxon>Alphaproteobacteria</taxon>
        <taxon>Sphingomonadales</taxon>
        <taxon>Sphingomonadaceae</taxon>
        <taxon>Sphingomonas</taxon>
    </lineage>
</organism>
<sequence>MGKAIEHTWIRKTSPGLRALQLANEIWIRSADHHTGQRLLNAVSKGLTEDRARSLTHTVRNLLHHRRQPQKA</sequence>
<gene>
    <name evidence="1" type="ORF">SPHINGO391_10013</name>
</gene>
<accession>A0A5E7XTF6</accession>
<name>A0A5E7XTF6_9SPHN</name>
<dbReference type="EMBL" id="CABVLI010000001">
    <property type="protein sequence ID" value="VVS95888.1"/>
    <property type="molecule type" value="Genomic_DNA"/>
</dbReference>
<protein>
    <submittedName>
        <fullName evidence="1">Uncharacterized protein</fullName>
    </submittedName>
</protein>
<dbReference type="AlphaFoldDB" id="A0A5E7XTF6"/>
<proteinExistence type="predicted"/>
<evidence type="ECO:0000313" key="1">
    <source>
        <dbReference type="EMBL" id="VVS95888.1"/>
    </source>
</evidence>
<dbReference type="Proteomes" id="UP000326857">
    <property type="component" value="Unassembled WGS sequence"/>
</dbReference>
<evidence type="ECO:0000313" key="2">
    <source>
        <dbReference type="Proteomes" id="UP000326857"/>
    </source>
</evidence>